<dbReference type="AlphaFoldDB" id="A0A382RNJ0"/>
<gene>
    <name evidence="1" type="ORF">METZ01_LOCUS352070</name>
</gene>
<evidence type="ECO:0000313" key="1">
    <source>
        <dbReference type="EMBL" id="SVC99216.1"/>
    </source>
</evidence>
<name>A0A382RNJ0_9ZZZZ</name>
<protein>
    <submittedName>
        <fullName evidence="1">Uncharacterized protein</fullName>
    </submittedName>
</protein>
<proteinExistence type="predicted"/>
<organism evidence="1">
    <name type="scientific">marine metagenome</name>
    <dbReference type="NCBI Taxonomy" id="408172"/>
    <lineage>
        <taxon>unclassified sequences</taxon>
        <taxon>metagenomes</taxon>
        <taxon>ecological metagenomes</taxon>
    </lineage>
</organism>
<dbReference type="EMBL" id="UINC01123025">
    <property type="protein sequence ID" value="SVC99216.1"/>
    <property type="molecule type" value="Genomic_DNA"/>
</dbReference>
<accession>A0A382RNJ0</accession>
<reference evidence="1" key="1">
    <citation type="submission" date="2018-05" db="EMBL/GenBank/DDBJ databases">
        <authorList>
            <person name="Lanie J.A."/>
            <person name="Ng W.-L."/>
            <person name="Kazmierczak K.M."/>
            <person name="Andrzejewski T.M."/>
            <person name="Davidsen T.M."/>
            <person name="Wayne K.J."/>
            <person name="Tettelin H."/>
            <person name="Glass J.I."/>
            <person name="Rusch D."/>
            <person name="Podicherti R."/>
            <person name="Tsui H.-C.T."/>
            <person name="Winkler M.E."/>
        </authorList>
    </citation>
    <scope>NUCLEOTIDE SEQUENCE</scope>
</reference>
<sequence length="133" mass="14483">MPQLDGLEPIPILLQHLEICKMMSHILVNFKKVGPNSDPLVINQPNSKPDGTARLTTFPGRFIVLYVVVDNLLGSTVAPNVPSAFATLALKTNIYPKIVLEALATPVSPSPSACIPTSCRICSTSWRGRWLTF</sequence>